<dbReference type="PANTHER" id="PTHR46889">
    <property type="entry name" value="TRANSPOSASE INSF FOR INSERTION SEQUENCE IS3B-RELATED"/>
    <property type="match status" value="1"/>
</dbReference>
<dbReference type="InterPro" id="IPR002514">
    <property type="entry name" value="Transposase_8"/>
</dbReference>
<dbReference type="KEGG" id="paro:CUV01_13170"/>
<dbReference type="EMBL" id="CP025408">
    <property type="protein sequence ID" value="AUH32034.1"/>
    <property type="molecule type" value="Genomic_DNA"/>
</dbReference>
<dbReference type="Gene3D" id="3.30.420.10">
    <property type="entry name" value="Ribonuclease H-like superfamily/Ribonuclease H"/>
    <property type="match status" value="1"/>
</dbReference>
<evidence type="ECO:0000313" key="4">
    <source>
        <dbReference type="EMBL" id="AUH32688.1"/>
    </source>
</evidence>
<dbReference type="Proteomes" id="UP000233742">
    <property type="component" value="Chromosome"/>
</dbReference>
<dbReference type="InterPro" id="IPR050900">
    <property type="entry name" value="Transposase_IS3/IS150/IS904"/>
</dbReference>
<dbReference type="PANTHER" id="PTHR46889:SF4">
    <property type="entry name" value="TRANSPOSASE INSO FOR INSERTION SEQUENCE ELEMENT IS911B-RELATED"/>
    <property type="match status" value="1"/>
</dbReference>
<dbReference type="GO" id="GO:0004803">
    <property type="term" value="F:transposase activity"/>
    <property type="evidence" value="ECO:0007669"/>
    <property type="project" value="InterPro"/>
</dbReference>
<dbReference type="InterPro" id="IPR048020">
    <property type="entry name" value="Transpos_IS3"/>
</dbReference>
<dbReference type="EMBL" id="CP025408">
    <property type="protein sequence ID" value="AUH33096.1"/>
    <property type="molecule type" value="Genomic_DNA"/>
</dbReference>
<evidence type="ECO:0000313" key="9">
    <source>
        <dbReference type="EMBL" id="AUH34651.1"/>
    </source>
</evidence>
<dbReference type="InterPro" id="IPR001584">
    <property type="entry name" value="Integrase_cat-core"/>
</dbReference>
<evidence type="ECO:0000313" key="5">
    <source>
        <dbReference type="EMBL" id="AUH33096.1"/>
    </source>
</evidence>
<dbReference type="OrthoDB" id="9803878at2"/>
<accession>A0A2K9ECN4</accession>
<dbReference type="InterPro" id="IPR036397">
    <property type="entry name" value="RNaseH_sf"/>
</dbReference>
<evidence type="ECO:0000259" key="1">
    <source>
        <dbReference type="PROSITE" id="PS50994"/>
    </source>
</evidence>
<dbReference type="KEGG" id="paro:CUV01_15820"/>
<proteinExistence type="predicted"/>
<dbReference type="KEGG" id="paro:CUV01_12910"/>
<dbReference type="InterPro" id="IPR012337">
    <property type="entry name" value="RNaseH-like_sf"/>
</dbReference>
<evidence type="ECO:0000313" key="3">
    <source>
        <dbReference type="EMBL" id="AUH32340.1"/>
    </source>
</evidence>
<dbReference type="KEGG" id="paro:CUV01_06555"/>
<name>A0A2K9ECN4_9RHOB</name>
<dbReference type="EMBL" id="CP025408">
    <property type="protein sequence ID" value="AUH34214.1"/>
    <property type="molecule type" value="Genomic_DNA"/>
</dbReference>
<gene>
    <name evidence="2" type="ORF">CUV01_00210</name>
    <name evidence="3" type="ORF">CUV01_02100</name>
    <name evidence="4" type="ORF">CUV01_04190</name>
    <name evidence="5" type="ORF">CUV01_06555</name>
    <name evidence="6" type="ORF">CUV01_10390</name>
    <name evidence="7" type="ORF">CUV01_12910</name>
    <name evidence="8" type="ORF">CUV01_13170</name>
    <name evidence="9" type="ORF">CUV01_15820</name>
</gene>
<dbReference type="Pfam" id="PF01527">
    <property type="entry name" value="HTH_Tnp_1"/>
    <property type="match status" value="1"/>
</dbReference>
<protein>
    <submittedName>
        <fullName evidence="4">IS3 family transposase</fullName>
    </submittedName>
</protein>
<dbReference type="GO" id="GO:0006313">
    <property type="term" value="P:DNA transposition"/>
    <property type="evidence" value="ECO:0007669"/>
    <property type="project" value="InterPro"/>
</dbReference>
<dbReference type="AlphaFoldDB" id="A0A2K9ECN4"/>
<dbReference type="EMBL" id="CP025408">
    <property type="protein sequence ID" value="AUH32688.1"/>
    <property type="molecule type" value="Genomic_DNA"/>
</dbReference>
<dbReference type="SUPFAM" id="SSF53098">
    <property type="entry name" value="Ribonuclease H-like"/>
    <property type="match status" value="1"/>
</dbReference>
<dbReference type="GO" id="GO:0015074">
    <property type="term" value="P:DNA integration"/>
    <property type="evidence" value="ECO:0007669"/>
    <property type="project" value="InterPro"/>
</dbReference>
<dbReference type="KEGG" id="paro:CUV01_02100"/>
<dbReference type="SUPFAM" id="SSF46689">
    <property type="entry name" value="Homeodomain-like"/>
    <property type="match status" value="1"/>
</dbReference>
<evidence type="ECO:0000313" key="8">
    <source>
        <dbReference type="EMBL" id="AUH34214.1"/>
    </source>
</evidence>
<evidence type="ECO:0000313" key="6">
    <source>
        <dbReference type="EMBL" id="AUH33743.1"/>
    </source>
</evidence>
<dbReference type="EMBL" id="CP025408">
    <property type="protein sequence ID" value="AUH34651.1"/>
    <property type="molecule type" value="Genomic_DNA"/>
</dbReference>
<dbReference type="InterPro" id="IPR009057">
    <property type="entry name" value="Homeodomain-like_sf"/>
</dbReference>
<evidence type="ECO:0000313" key="7">
    <source>
        <dbReference type="EMBL" id="AUH34174.1"/>
    </source>
</evidence>
<dbReference type="EMBL" id="CP025408">
    <property type="protein sequence ID" value="AUH34174.1"/>
    <property type="molecule type" value="Genomic_DNA"/>
</dbReference>
<dbReference type="NCBIfam" id="NF033516">
    <property type="entry name" value="transpos_IS3"/>
    <property type="match status" value="1"/>
</dbReference>
<dbReference type="Pfam" id="PF13276">
    <property type="entry name" value="HTH_21"/>
    <property type="match status" value="1"/>
</dbReference>
<dbReference type="KEGG" id="paro:CUV01_00210"/>
<keyword evidence="10" id="KW-1185">Reference proteome</keyword>
<dbReference type="EMBL" id="CP025408">
    <property type="protein sequence ID" value="AUH32340.1"/>
    <property type="molecule type" value="Genomic_DNA"/>
</dbReference>
<dbReference type="KEGG" id="paro:CUV01_10390"/>
<dbReference type="KEGG" id="paro:CUV01_04190"/>
<dbReference type="EMBL" id="CP025408">
    <property type="protein sequence ID" value="AUH33743.1"/>
    <property type="molecule type" value="Genomic_DNA"/>
</dbReference>
<dbReference type="Pfam" id="PF00665">
    <property type="entry name" value="rve"/>
    <property type="match status" value="1"/>
</dbReference>
<dbReference type="Pfam" id="PF13333">
    <property type="entry name" value="rve_2"/>
    <property type="match status" value="1"/>
</dbReference>
<dbReference type="GO" id="GO:0003677">
    <property type="term" value="F:DNA binding"/>
    <property type="evidence" value="ECO:0007669"/>
    <property type="project" value="InterPro"/>
</dbReference>
<feature type="domain" description="Integrase catalytic" evidence="1">
    <location>
        <begin position="213"/>
        <end position="376"/>
    </location>
</feature>
<organism evidence="4 10">
    <name type="scientific">Paracoccus tegillarcae</name>
    <dbReference type="NCBI Taxonomy" id="1529068"/>
    <lineage>
        <taxon>Bacteria</taxon>
        <taxon>Pseudomonadati</taxon>
        <taxon>Pseudomonadota</taxon>
        <taxon>Alphaproteobacteria</taxon>
        <taxon>Rhodobacterales</taxon>
        <taxon>Paracoccaceae</taxon>
        <taxon>Paracoccus</taxon>
    </lineage>
</organism>
<dbReference type="Gene3D" id="1.10.10.60">
    <property type="entry name" value="Homeodomain-like"/>
    <property type="match status" value="1"/>
</dbReference>
<dbReference type="PROSITE" id="PS50994">
    <property type="entry name" value="INTEGRASE"/>
    <property type="match status" value="1"/>
</dbReference>
<dbReference type="RefSeq" id="WP_101458713.1">
    <property type="nucleotide sequence ID" value="NZ_CP025408.1"/>
</dbReference>
<sequence length="376" mass="43581">MGTVRTDEFRKDAVRIALTSGLSRRQVADDLGVGLSTLNKWVNAHRDTDVVSAEDRELARENERLRRENRILKEERDIPKKSHPVLRGPKAVRFRFIEEQRGAFPIDRLCQVMNVSPRGLRAFRSLPASHRQRMDMVVLAHIKEQSRLSLGSYGRPRMTEELKEVGVDVGHRRVGRLMRENRIIVERTRKFKATTDSAHTFNIAPNLLDRDFSAAGPNQKWAGDISYIWTREGWLYLAVILDLHSRRVIGWAVSNRMKRDLAIRALKMAIAFRSPPKGCIFHSDRGSQYCSHDYQKILRQHGFKVSMSGKGNCYDNAAVETFFKTIKAELIWRRSWVTRRHAEMAIFEYINGFYNPRRRHSALGWKSPVAFERKVA</sequence>
<dbReference type="InterPro" id="IPR025948">
    <property type="entry name" value="HTH-like_dom"/>
</dbReference>
<evidence type="ECO:0000313" key="2">
    <source>
        <dbReference type="EMBL" id="AUH32034.1"/>
    </source>
</evidence>
<evidence type="ECO:0000313" key="10">
    <source>
        <dbReference type="Proteomes" id="UP000233742"/>
    </source>
</evidence>
<reference evidence="4 10" key="1">
    <citation type="submission" date="2017-12" db="EMBL/GenBank/DDBJ databases">
        <authorList>
            <person name="Hurst M.R.H."/>
        </authorList>
    </citation>
    <scope>NUCLEOTIDE SEQUENCE [LARGE SCALE GENOMIC DNA]</scope>
    <source>
        <strain evidence="4 10">BM15</strain>
    </source>
</reference>